<sequence>MKTKIFFSSLILLFAINCMSAQNTSLLKMGFQERRAEIKKMSPKEKYEALKQFKEDLVLSELQIPEGQKDEFLQLYNEYQAKQREIKNKFKPTKDFANMTDDEANAELENSFEIGQQLLDLRRKYAEKFNQVIKPQKVLQLFQTEGMMRNKMMKHQMPRKK</sequence>
<evidence type="ECO:0000313" key="2">
    <source>
        <dbReference type="EMBL" id="SEG19348.1"/>
    </source>
</evidence>
<reference evidence="3" key="1">
    <citation type="submission" date="2016-10" db="EMBL/GenBank/DDBJ databases">
        <authorList>
            <person name="Varghese N."/>
            <person name="Submissions S."/>
        </authorList>
    </citation>
    <scope>NUCLEOTIDE SEQUENCE [LARGE SCALE GENOMIC DNA]</scope>
    <source>
        <strain evidence="3">DSM 21580</strain>
    </source>
</reference>
<proteinExistence type="predicted"/>
<evidence type="ECO:0000313" key="3">
    <source>
        <dbReference type="Proteomes" id="UP000236738"/>
    </source>
</evidence>
<protein>
    <recommendedName>
        <fullName evidence="4">Periplasmic heavy metal sensor</fullName>
    </recommendedName>
</protein>
<name>A0A1H5Y5Z4_9FLAO</name>
<keyword evidence="1" id="KW-0732">Signal</keyword>
<gene>
    <name evidence="2" type="ORF">SAMN05421847_1689</name>
</gene>
<evidence type="ECO:0008006" key="4">
    <source>
        <dbReference type="Google" id="ProtNLM"/>
    </source>
</evidence>
<evidence type="ECO:0000256" key="1">
    <source>
        <dbReference type="SAM" id="SignalP"/>
    </source>
</evidence>
<dbReference type="EMBL" id="FNUS01000003">
    <property type="protein sequence ID" value="SEG19348.1"/>
    <property type="molecule type" value="Genomic_DNA"/>
</dbReference>
<accession>A0A1H5Y5Z4</accession>
<feature type="signal peptide" evidence="1">
    <location>
        <begin position="1"/>
        <end position="20"/>
    </location>
</feature>
<dbReference type="AlphaFoldDB" id="A0A1H5Y5Z4"/>
<organism evidence="2 3">
    <name type="scientific">Halpernia humi</name>
    <dbReference type="NCBI Taxonomy" id="493375"/>
    <lineage>
        <taxon>Bacteria</taxon>
        <taxon>Pseudomonadati</taxon>
        <taxon>Bacteroidota</taxon>
        <taxon>Flavobacteriia</taxon>
        <taxon>Flavobacteriales</taxon>
        <taxon>Weeksellaceae</taxon>
        <taxon>Chryseobacterium group</taxon>
        <taxon>Halpernia</taxon>
    </lineage>
</organism>
<dbReference type="OrthoDB" id="1252088at2"/>
<keyword evidence="3" id="KW-1185">Reference proteome</keyword>
<dbReference type="Proteomes" id="UP000236738">
    <property type="component" value="Unassembled WGS sequence"/>
</dbReference>
<feature type="chain" id="PRO_5009290180" description="Periplasmic heavy metal sensor" evidence="1">
    <location>
        <begin position="21"/>
        <end position="161"/>
    </location>
</feature>
<dbReference type="RefSeq" id="WP_146063286.1">
    <property type="nucleotide sequence ID" value="NZ_FNUS01000003.1"/>
</dbReference>